<dbReference type="SUPFAM" id="SSF63829">
    <property type="entry name" value="Calcium-dependent phosphotriesterase"/>
    <property type="match status" value="1"/>
</dbReference>
<dbReference type="EMBL" id="CP000075">
    <property type="protein sequence ID" value="AAY36487.1"/>
    <property type="molecule type" value="Genomic_DNA"/>
</dbReference>
<dbReference type="GO" id="GO:0005576">
    <property type="term" value="C:extracellular region"/>
    <property type="evidence" value="ECO:0007669"/>
    <property type="project" value="UniProtKB-SubCell"/>
</dbReference>
<dbReference type="PANTHER" id="PTHR10009:SF18">
    <property type="entry name" value="PROTEIN YELLOW-LIKE PROTEIN"/>
    <property type="match status" value="1"/>
</dbReference>
<keyword evidence="2" id="KW-0964">Secreted</keyword>
<dbReference type="OrthoDB" id="9797664at2"/>
<organism evidence="3 4">
    <name type="scientific">Pseudomonas syringae pv. syringae (strain B728a)</name>
    <dbReference type="NCBI Taxonomy" id="205918"/>
    <lineage>
        <taxon>Bacteria</taxon>
        <taxon>Pseudomonadati</taxon>
        <taxon>Pseudomonadota</taxon>
        <taxon>Gammaproteobacteria</taxon>
        <taxon>Pseudomonadales</taxon>
        <taxon>Pseudomonadaceae</taxon>
        <taxon>Pseudomonas</taxon>
        <taxon>Pseudomonas syringae</taxon>
    </lineage>
</organism>
<name>Q4ZWI5_PSEU2</name>
<evidence type="ECO:0000256" key="2">
    <source>
        <dbReference type="ARBA" id="ARBA00022525"/>
    </source>
</evidence>
<reference evidence="3 4" key="1">
    <citation type="journal article" date="2005" name="Proc. Natl. Acad. Sci. U.S.A.">
        <title>Comparison of the complete genome sequences of Pseudomonas syringae pv. syringae B728a and pv. tomato DC3000.</title>
        <authorList>
            <person name="Feil H."/>
            <person name="Feil W.S."/>
            <person name="Chain P."/>
            <person name="Larimer F."/>
            <person name="Dibartolo G."/>
            <person name="Copeland A."/>
            <person name="Lykidis A."/>
            <person name="Trong S."/>
            <person name="Nolan M."/>
            <person name="Goltsman E."/>
            <person name="Thiel J."/>
            <person name="Malfatti S."/>
            <person name="Loper J.E."/>
            <person name="Lapidus A."/>
            <person name="Detter J.C."/>
            <person name="Land M."/>
            <person name="Richardson P.M."/>
            <person name="Kyrpides N.C."/>
            <person name="Ivanova N."/>
            <person name="Lindow S.E."/>
        </authorList>
    </citation>
    <scope>NUCLEOTIDE SEQUENCE [LARGE SCALE GENOMIC DNA]</scope>
    <source>
        <strain evidence="3 4">B728a</strain>
    </source>
</reference>
<evidence type="ECO:0000256" key="1">
    <source>
        <dbReference type="ARBA" id="ARBA00004613"/>
    </source>
</evidence>
<proteinExistence type="predicted"/>
<protein>
    <submittedName>
        <fullName evidence="3">Major royal jelly protein</fullName>
    </submittedName>
</protein>
<dbReference type="InterPro" id="IPR017996">
    <property type="entry name" value="MRJP/yellow-related"/>
</dbReference>
<dbReference type="AlphaFoldDB" id="Q4ZWI5"/>
<sequence length="415" mass="45484">MPAWPRDEARLTIRYWPACRPRRPVLAFKKSILWTSVPLIVAFSGQYAQADALSNLPKDQPQGKIEQVFAFHDAMPTGVSISERGRIFVNFPRWGDKVPFTVGELRDGKVVPYPDVALNQPDPQHPEKGFISVQSIVADGLGHLWILDTAAPEFSKPLAGGAKLVAVDLHTNKVVKTLVFPENVVLPSTYVNDMRFDFSAGKEGVIYITDSSLSGPGAIIVMDIATGKAVRRLSGAASTSADPNFVPRVEGQLLRVRNADGSSKPFAVASDGIALSADRQTLYFCALSSRHLYSVSTKLLRDPNVTEQQLTNAVKDLGEKGPSDGLEADSEGAVYAGDYEDNSIRKRLPDGSWQTVVHDPRILWPDTLSVGTDGYLYFTANQLHRQAGFHGGKDLREKPYSLMRVKINATPVQTR</sequence>
<dbReference type="Pfam" id="PF03022">
    <property type="entry name" value="MRJP"/>
    <property type="match status" value="1"/>
</dbReference>
<evidence type="ECO:0000313" key="3">
    <source>
        <dbReference type="EMBL" id="AAY36487.1"/>
    </source>
</evidence>
<dbReference type="KEGG" id="psb:Psyr_1436"/>
<dbReference type="RefSeq" id="WP_011267015.1">
    <property type="nucleotide sequence ID" value="NC_007005.1"/>
</dbReference>
<dbReference type="STRING" id="205918.Psyr_1436"/>
<evidence type="ECO:0000313" key="4">
    <source>
        <dbReference type="Proteomes" id="UP000000426"/>
    </source>
</evidence>
<dbReference type="InterPro" id="IPR011042">
    <property type="entry name" value="6-blade_b-propeller_TolB-like"/>
</dbReference>
<comment type="subcellular location">
    <subcellularLocation>
        <location evidence="1">Secreted</location>
    </subcellularLocation>
</comment>
<dbReference type="HOGENOM" id="CLU_031076_0_3_6"/>
<dbReference type="eggNOG" id="COG3386">
    <property type="taxonomic scope" value="Bacteria"/>
</dbReference>
<dbReference type="PATRIC" id="fig|205918.7.peg.1471"/>
<dbReference type="Gene3D" id="2.120.10.30">
    <property type="entry name" value="TolB, C-terminal domain"/>
    <property type="match status" value="1"/>
</dbReference>
<accession>Q4ZWI5</accession>
<gene>
    <name evidence="3" type="ordered locus">Psyr_1436</name>
</gene>
<dbReference type="Proteomes" id="UP000000426">
    <property type="component" value="Chromosome"/>
</dbReference>
<dbReference type="PANTHER" id="PTHR10009">
    <property type="entry name" value="PROTEIN YELLOW-RELATED"/>
    <property type="match status" value="1"/>
</dbReference>